<dbReference type="InterPro" id="IPR011990">
    <property type="entry name" value="TPR-like_helical_dom_sf"/>
</dbReference>
<evidence type="ECO:0000313" key="5">
    <source>
        <dbReference type="EMBL" id="KKD35980.1"/>
    </source>
</evidence>
<accession>A0A0F5YCK8</accession>
<dbReference type="InterPro" id="IPR019734">
    <property type="entry name" value="TPR_rpt"/>
</dbReference>
<sequence>MGAGFLLWSSRSSMKTIKGSTAIRLFFLRVRKLADPTPNPFTLGGWIIIVSIIFSPNLTLAAQTSIFSIQPTLIPIAQTPVSREAQNINNSIQTEVDNAFRRTLSVVNLLLILLLVLPTLAAFGVWFLLSKLSQQTVLAQQEIESLKADALSEVETLISDAQAILYHLQQKNTEFDQSFETLKAQSNFQLLQPVSPDTQQNSQLAQDYAKQGDKFFTQGCYDEAVQAYDRALQLDCHGVEVWNNRGVVLTKLQRYHEAIASYEKALQLRSEYADAWNNRGVALGKMKYYEAAVLSYDRAIHLKENYVDAWNNRGFALAQLQRYDEAITSYQKAAQLNPEFYLVWYNQARCYGVQQKVDLALESLEKAIELKPTVVRNLGKKEADFQSLVNDERFQALMQNKS</sequence>
<feature type="repeat" description="TPR" evidence="3">
    <location>
        <begin position="307"/>
        <end position="340"/>
    </location>
</feature>
<feature type="repeat" description="TPR" evidence="3">
    <location>
        <begin position="273"/>
        <end position="306"/>
    </location>
</feature>
<dbReference type="GO" id="GO:0046813">
    <property type="term" value="P:receptor-mediated virion attachment to host cell"/>
    <property type="evidence" value="ECO:0007669"/>
    <property type="project" value="TreeGrafter"/>
</dbReference>
<dbReference type="SMART" id="SM00028">
    <property type="entry name" value="TPR"/>
    <property type="match status" value="5"/>
</dbReference>
<evidence type="ECO:0000256" key="1">
    <source>
        <dbReference type="ARBA" id="ARBA00022737"/>
    </source>
</evidence>
<evidence type="ECO:0000256" key="4">
    <source>
        <dbReference type="SAM" id="Phobius"/>
    </source>
</evidence>
<dbReference type="GO" id="GO:0009279">
    <property type="term" value="C:cell outer membrane"/>
    <property type="evidence" value="ECO:0007669"/>
    <property type="project" value="TreeGrafter"/>
</dbReference>
<proteinExistence type="predicted"/>
<comment type="caution">
    <text evidence="5">The sequence shown here is derived from an EMBL/GenBank/DDBJ whole genome shotgun (WGS) entry which is preliminary data.</text>
</comment>
<evidence type="ECO:0000313" key="6">
    <source>
        <dbReference type="Proteomes" id="UP000033607"/>
    </source>
</evidence>
<dbReference type="Pfam" id="PF13181">
    <property type="entry name" value="TPR_8"/>
    <property type="match status" value="1"/>
</dbReference>
<feature type="transmembrane region" description="Helical" evidence="4">
    <location>
        <begin position="109"/>
        <end position="129"/>
    </location>
</feature>
<dbReference type="Gene3D" id="1.25.40.10">
    <property type="entry name" value="Tetratricopeptide repeat domain"/>
    <property type="match status" value="2"/>
</dbReference>
<dbReference type="OrthoDB" id="439924at2"/>
<dbReference type="EMBL" id="LATL02000273">
    <property type="protein sequence ID" value="KKD35980.1"/>
    <property type="molecule type" value="Genomic_DNA"/>
</dbReference>
<reference evidence="5 6" key="1">
    <citation type="submission" date="2015-06" db="EMBL/GenBank/DDBJ databases">
        <title>Draft genome assembly of filamentous brackish cyanobacterium Limnoraphis robusta strain CS-951.</title>
        <authorList>
            <person name="Willis A."/>
            <person name="Parks M."/>
            <person name="Burford M.A."/>
        </authorList>
    </citation>
    <scope>NUCLEOTIDE SEQUENCE [LARGE SCALE GENOMIC DNA]</scope>
    <source>
        <strain evidence="5 6">CS-951</strain>
    </source>
</reference>
<keyword evidence="4" id="KW-0812">Transmembrane</keyword>
<protein>
    <submittedName>
        <fullName evidence="5">Uncharacterized protein</fullName>
    </submittedName>
</protein>
<evidence type="ECO:0000256" key="3">
    <source>
        <dbReference type="PROSITE-ProRule" id="PRU00339"/>
    </source>
</evidence>
<dbReference type="Pfam" id="PF13414">
    <property type="entry name" value="TPR_11"/>
    <property type="match status" value="1"/>
</dbReference>
<dbReference type="PROSITE" id="PS50293">
    <property type="entry name" value="TPR_REGION"/>
    <property type="match status" value="2"/>
</dbReference>
<dbReference type="SUPFAM" id="SSF48452">
    <property type="entry name" value="TPR-like"/>
    <property type="match status" value="1"/>
</dbReference>
<keyword evidence="2 3" id="KW-0802">TPR repeat</keyword>
<keyword evidence="1" id="KW-0677">Repeat</keyword>
<keyword evidence="4" id="KW-1133">Transmembrane helix</keyword>
<dbReference type="InterPro" id="IPR050498">
    <property type="entry name" value="Ycf3"/>
</dbReference>
<feature type="repeat" description="TPR" evidence="3">
    <location>
        <begin position="205"/>
        <end position="238"/>
    </location>
</feature>
<feature type="repeat" description="TPR" evidence="3">
    <location>
        <begin position="239"/>
        <end position="272"/>
    </location>
</feature>
<name>A0A0F5YCK8_9CYAN</name>
<dbReference type="PANTHER" id="PTHR44858:SF1">
    <property type="entry name" value="UDP-N-ACETYLGLUCOSAMINE--PEPTIDE N-ACETYLGLUCOSAMINYLTRANSFERASE SPINDLY-RELATED"/>
    <property type="match status" value="1"/>
</dbReference>
<dbReference type="AlphaFoldDB" id="A0A0F5YCK8"/>
<organism evidence="5 6">
    <name type="scientific">Limnoraphis robusta CS-951</name>
    <dbReference type="NCBI Taxonomy" id="1637645"/>
    <lineage>
        <taxon>Bacteria</taxon>
        <taxon>Bacillati</taxon>
        <taxon>Cyanobacteriota</taxon>
        <taxon>Cyanophyceae</taxon>
        <taxon>Oscillatoriophycideae</taxon>
        <taxon>Oscillatoriales</taxon>
        <taxon>Sirenicapillariaceae</taxon>
        <taxon>Limnoraphis</taxon>
    </lineage>
</organism>
<dbReference type="PROSITE" id="PS50005">
    <property type="entry name" value="TPR"/>
    <property type="match status" value="5"/>
</dbReference>
<dbReference type="Proteomes" id="UP000033607">
    <property type="component" value="Unassembled WGS sequence"/>
</dbReference>
<keyword evidence="4" id="KW-0472">Membrane</keyword>
<dbReference type="PANTHER" id="PTHR44858">
    <property type="entry name" value="TETRATRICOPEPTIDE REPEAT PROTEIN 6"/>
    <property type="match status" value="1"/>
</dbReference>
<feature type="transmembrane region" description="Helical" evidence="4">
    <location>
        <begin position="43"/>
        <end position="62"/>
    </location>
</feature>
<dbReference type="PATRIC" id="fig|1637645.4.peg.5412"/>
<evidence type="ECO:0000256" key="2">
    <source>
        <dbReference type="ARBA" id="ARBA00022803"/>
    </source>
</evidence>
<dbReference type="Pfam" id="PF00515">
    <property type="entry name" value="TPR_1"/>
    <property type="match status" value="1"/>
</dbReference>
<dbReference type="NCBIfam" id="NF047558">
    <property type="entry name" value="TPR_END_plus"/>
    <property type="match status" value="1"/>
</dbReference>
<feature type="repeat" description="TPR" evidence="3">
    <location>
        <begin position="341"/>
        <end position="374"/>
    </location>
</feature>
<gene>
    <name evidence="5" type="ORF">WN50_22220</name>
</gene>